<dbReference type="EMBL" id="GG738870">
    <property type="protein sequence ID" value="EFC43976.1"/>
    <property type="molecule type" value="Genomic_DNA"/>
</dbReference>
<protein>
    <submittedName>
        <fullName evidence="3">Predicted protein</fullName>
    </submittedName>
</protein>
<dbReference type="InterPro" id="IPR009091">
    <property type="entry name" value="RCC1/BLIP-II"/>
</dbReference>
<dbReference type="KEGG" id="ngr:NAEGRDRAFT_79892"/>
<evidence type="ECO:0000256" key="1">
    <source>
        <dbReference type="PROSITE-ProRule" id="PRU00235"/>
    </source>
</evidence>
<feature type="repeat" description="RCC1" evidence="1">
    <location>
        <begin position="116"/>
        <end position="173"/>
    </location>
</feature>
<evidence type="ECO:0000313" key="3">
    <source>
        <dbReference type="EMBL" id="EFC43976.1"/>
    </source>
</evidence>
<dbReference type="PANTHER" id="PTHR45982">
    <property type="entry name" value="REGULATOR OF CHROMOSOME CONDENSATION"/>
    <property type="match status" value="1"/>
</dbReference>
<keyword evidence="4" id="KW-1185">Reference proteome</keyword>
<dbReference type="PANTHER" id="PTHR45982:SF11">
    <property type="entry name" value="E3 UBIQUITIN-PROTEIN LIGASE HERC1 ISOFORM X1-RELATED"/>
    <property type="match status" value="1"/>
</dbReference>
<dbReference type="OMA" id="LETHEHT"/>
<dbReference type="GO" id="GO:0005085">
    <property type="term" value="F:guanyl-nucleotide exchange factor activity"/>
    <property type="evidence" value="ECO:0007669"/>
    <property type="project" value="TreeGrafter"/>
</dbReference>
<gene>
    <name evidence="3" type="ORF">NAEGRDRAFT_79892</name>
</gene>
<dbReference type="eggNOG" id="KOG0941">
    <property type="taxonomic scope" value="Eukaryota"/>
</dbReference>
<dbReference type="VEuPathDB" id="AmoebaDB:NAEGRDRAFT_79892"/>
<evidence type="ECO:0000256" key="2">
    <source>
        <dbReference type="SAM" id="MobiDB-lite"/>
    </source>
</evidence>
<dbReference type="GeneID" id="8850110"/>
<dbReference type="RefSeq" id="XP_002676720.1">
    <property type="nucleotide sequence ID" value="XM_002676674.1"/>
</dbReference>
<evidence type="ECO:0000313" key="4">
    <source>
        <dbReference type="Proteomes" id="UP000006671"/>
    </source>
</evidence>
<name>D2VGJ7_NAEGR</name>
<accession>D2VGJ7</accession>
<dbReference type="Gene3D" id="2.130.10.30">
    <property type="entry name" value="Regulator of chromosome condensation 1/beta-lactamase-inhibitor protein II"/>
    <property type="match status" value="1"/>
</dbReference>
<dbReference type="SUPFAM" id="SSF50985">
    <property type="entry name" value="RCC1/BLIP-II"/>
    <property type="match status" value="1"/>
</dbReference>
<dbReference type="PROSITE" id="PS50012">
    <property type="entry name" value="RCC1_3"/>
    <property type="match status" value="1"/>
</dbReference>
<dbReference type="InParanoid" id="D2VGJ7"/>
<dbReference type="InterPro" id="IPR051553">
    <property type="entry name" value="Ran_GTPase-activating"/>
</dbReference>
<feature type="region of interest" description="Disordered" evidence="2">
    <location>
        <begin position="54"/>
        <end position="73"/>
    </location>
</feature>
<dbReference type="OrthoDB" id="8068875at2759"/>
<dbReference type="GO" id="GO:0005737">
    <property type="term" value="C:cytoplasm"/>
    <property type="evidence" value="ECO:0007669"/>
    <property type="project" value="TreeGrafter"/>
</dbReference>
<organism evidence="4">
    <name type="scientific">Naegleria gruberi</name>
    <name type="common">Amoeba</name>
    <dbReference type="NCBI Taxonomy" id="5762"/>
    <lineage>
        <taxon>Eukaryota</taxon>
        <taxon>Discoba</taxon>
        <taxon>Heterolobosea</taxon>
        <taxon>Tetramitia</taxon>
        <taxon>Eutetramitia</taxon>
        <taxon>Vahlkampfiidae</taxon>
        <taxon>Naegleria</taxon>
    </lineage>
</organism>
<dbReference type="Pfam" id="PF13540">
    <property type="entry name" value="RCC1_2"/>
    <property type="match status" value="3"/>
</dbReference>
<reference evidence="3 4" key="1">
    <citation type="journal article" date="2010" name="Cell">
        <title>The genome of Naegleria gruberi illuminates early eukaryotic versatility.</title>
        <authorList>
            <person name="Fritz-Laylin L.K."/>
            <person name="Prochnik S.E."/>
            <person name="Ginger M.L."/>
            <person name="Dacks J.B."/>
            <person name="Carpenter M.L."/>
            <person name="Field M.C."/>
            <person name="Kuo A."/>
            <person name="Paredez A."/>
            <person name="Chapman J."/>
            <person name="Pham J."/>
            <person name="Shu S."/>
            <person name="Neupane R."/>
            <person name="Cipriano M."/>
            <person name="Mancuso J."/>
            <person name="Tu H."/>
            <person name="Salamov A."/>
            <person name="Lindquist E."/>
            <person name="Shapiro H."/>
            <person name="Lucas S."/>
            <person name="Grigoriev I.V."/>
            <person name="Cande W.Z."/>
            <person name="Fulton C."/>
            <person name="Rokhsar D.S."/>
            <person name="Dawson S.C."/>
        </authorList>
    </citation>
    <scope>NUCLEOTIDE SEQUENCE [LARGE SCALE GENOMIC DNA]</scope>
    <source>
        <strain evidence="3 4">NEG-M</strain>
    </source>
</reference>
<dbReference type="Proteomes" id="UP000006671">
    <property type="component" value="Unassembled WGS sequence"/>
</dbReference>
<sequence length="461" mass="52553">MTISFFLCGQNVTESSYGQVESLDDSSNKPSTNLVQIRIPNDVTYLLQVETTAEAEQAEPLENEGNEHQIDQNKQTKPLTSYDLSHHSQVSSRFFPTFIRKISCGSDFLVVLLNDGSLYSMGANSHGQLGVNLSDFSINTFPKKQLVQVKLPENTNVKLVECGAHFTLFATTDNRLFGFGTNDYNQIFFQRANLETSGTSTNDLEWRGDFMEPFEIDYHRKEGQDEITHLCCCFSFSMFVLNHRELRMIGQNWVYEHGHPSLISSRHVPYVPLHCFKERIKKISAGGFHFVILLENGQLFGAGDCSSKQYGAFQNNSQTIFIDIGERYFPSTRFSPIKDVNFKQVEDMTPIHYNEKIIKLYSGEDFSCAISMDGNCILRGNNDKTQLGSPEKSSIEHSIKLSELFSNRELRNLDEIHMACGYYNTVIYRKPSHDILDHFSLLSNSRKYLHDIHIKAVSVFL</sequence>
<dbReference type="AlphaFoldDB" id="D2VGJ7"/>
<proteinExistence type="predicted"/>
<dbReference type="InterPro" id="IPR000408">
    <property type="entry name" value="Reg_chr_condens"/>
</dbReference>